<organism evidence="4 5">
    <name type="scientific">Scleroderma citrinum Foug A</name>
    <dbReference type="NCBI Taxonomy" id="1036808"/>
    <lineage>
        <taxon>Eukaryota</taxon>
        <taxon>Fungi</taxon>
        <taxon>Dikarya</taxon>
        <taxon>Basidiomycota</taxon>
        <taxon>Agaricomycotina</taxon>
        <taxon>Agaricomycetes</taxon>
        <taxon>Agaricomycetidae</taxon>
        <taxon>Boletales</taxon>
        <taxon>Sclerodermatineae</taxon>
        <taxon>Sclerodermataceae</taxon>
        <taxon>Scleroderma</taxon>
    </lineage>
</organism>
<reference evidence="5" key="2">
    <citation type="submission" date="2015-01" db="EMBL/GenBank/DDBJ databases">
        <title>Evolutionary Origins and Diversification of the Mycorrhizal Mutualists.</title>
        <authorList>
            <consortium name="DOE Joint Genome Institute"/>
            <consortium name="Mycorrhizal Genomics Consortium"/>
            <person name="Kohler A."/>
            <person name="Kuo A."/>
            <person name="Nagy L.G."/>
            <person name="Floudas D."/>
            <person name="Copeland A."/>
            <person name="Barry K.W."/>
            <person name="Cichocki N."/>
            <person name="Veneault-Fourrey C."/>
            <person name="LaButti K."/>
            <person name="Lindquist E.A."/>
            <person name="Lipzen A."/>
            <person name="Lundell T."/>
            <person name="Morin E."/>
            <person name="Murat C."/>
            <person name="Riley R."/>
            <person name="Ohm R."/>
            <person name="Sun H."/>
            <person name="Tunlid A."/>
            <person name="Henrissat B."/>
            <person name="Grigoriev I.V."/>
            <person name="Hibbett D.S."/>
            <person name="Martin F."/>
        </authorList>
    </citation>
    <scope>NUCLEOTIDE SEQUENCE [LARGE SCALE GENOMIC DNA]</scope>
    <source>
        <strain evidence="5">Foug A</strain>
    </source>
</reference>
<proteinExistence type="predicted"/>
<evidence type="ECO:0000256" key="2">
    <source>
        <dbReference type="SAM" id="MobiDB-lite"/>
    </source>
</evidence>
<reference evidence="4 5" key="1">
    <citation type="submission" date="2014-04" db="EMBL/GenBank/DDBJ databases">
        <authorList>
            <consortium name="DOE Joint Genome Institute"/>
            <person name="Kuo A."/>
            <person name="Kohler A."/>
            <person name="Nagy L.G."/>
            <person name="Floudas D."/>
            <person name="Copeland A."/>
            <person name="Barry K.W."/>
            <person name="Cichocki N."/>
            <person name="Veneault-Fourrey C."/>
            <person name="LaButti K."/>
            <person name="Lindquist E.A."/>
            <person name="Lipzen A."/>
            <person name="Lundell T."/>
            <person name="Morin E."/>
            <person name="Murat C."/>
            <person name="Sun H."/>
            <person name="Tunlid A."/>
            <person name="Henrissat B."/>
            <person name="Grigoriev I.V."/>
            <person name="Hibbett D.S."/>
            <person name="Martin F."/>
            <person name="Nordberg H.P."/>
            <person name="Cantor M.N."/>
            <person name="Hua S.X."/>
        </authorList>
    </citation>
    <scope>NUCLEOTIDE SEQUENCE [LARGE SCALE GENOMIC DNA]</scope>
    <source>
        <strain evidence="4 5">Foug A</strain>
    </source>
</reference>
<evidence type="ECO:0000313" key="4">
    <source>
        <dbReference type="EMBL" id="KIM70490.1"/>
    </source>
</evidence>
<feature type="compositionally biased region" description="Basic and acidic residues" evidence="2">
    <location>
        <begin position="216"/>
        <end position="236"/>
    </location>
</feature>
<keyword evidence="5" id="KW-1185">Reference proteome</keyword>
<dbReference type="HOGENOM" id="CLU_017592_0_0_1"/>
<dbReference type="STRING" id="1036808.A0A0C3ECP6"/>
<name>A0A0C3ECP6_9AGAM</name>
<keyword evidence="1" id="KW-0677">Repeat</keyword>
<dbReference type="InterPro" id="IPR056884">
    <property type="entry name" value="NPHP3-like_N"/>
</dbReference>
<evidence type="ECO:0000259" key="3">
    <source>
        <dbReference type="Pfam" id="PF24883"/>
    </source>
</evidence>
<feature type="domain" description="Nephrocystin 3-like N-terminal" evidence="3">
    <location>
        <begin position="458"/>
        <end position="621"/>
    </location>
</feature>
<feature type="compositionally biased region" description="Basic and acidic residues" evidence="2">
    <location>
        <begin position="196"/>
        <end position="207"/>
    </location>
</feature>
<protein>
    <recommendedName>
        <fullName evidence="3">Nephrocystin 3-like N-terminal domain-containing protein</fullName>
    </recommendedName>
</protein>
<dbReference type="InParanoid" id="A0A0C3ECP6"/>
<feature type="region of interest" description="Disordered" evidence="2">
    <location>
        <begin position="653"/>
        <end position="684"/>
    </location>
</feature>
<evidence type="ECO:0000313" key="5">
    <source>
        <dbReference type="Proteomes" id="UP000053989"/>
    </source>
</evidence>
<sequence length="857" mass="96183">MWSHTNHASPRSTPSIHSHGIGAAFRGLMVQAVNAPRLAEPTITIQIHELDLYHPPKISWGHEDRFYVDVDVDGEVRTTATLGKHELPWKDCLTFNVRESSIIALRVFAYRMLHEDVHIGSIEERLVALLDVTKNANIIVREFPPRHCSDHIDDTTKTRLSFSMKRTMQAREPQPNPETHVEKSESCRSQIPVTEEQPKPATERTLDSRTPTTEPTVERSLKDFHQPKDEVTQTKSSKKEFVGATIMTMVALVPSEGQIQQLVNSANTFSPLLDKLHIFLSLTDSIGDIHPYAKMATVLLTGVVKAFTSQMFFANSIKNLVEAMTDAHGFLSEANALSCINSHLEIITALSTQTVECSYFIKDVTKNTGMARVANQVLISNVERKVQGYVQRFQELRDALHQRAAITTAITVLRLYDEVQGISTQISLDAMHYAEDVHYTSVEECGTLEPDQVQLIDEITDWINGDTTERIYFLCGPAECGKTSVARRVAYVFDRLQRLGSSYFVQDPLHPHTTHHNHPRYPSSIFRTISRDVADHNPYFRRAIGEMVNKRAIRSTSNIRAQFENFILYPAQRMSATGPVVIIIDALDYCGSKESREPLLAMLANRVTELPPNFRILITSRPAADIVGAFKDKEHVITKVIADTTLPDNDSGISFSPVGMRGKLSVTPPYDDDLEEPRNSSEDEDFLEGHEVYGSLSDHSEGDSDQYTDVTLPFPLHAVEGPTPQVPPDKLIPPSRKRGMKLDEPSVILRGNGSALTRVHTVHASDARRPLKTVVTTVENPPNGPPEDTLCPEDSNGYAEGEWRAYGKRDIATYRSRGQAVSIQRAKSDRHPRRILDHCRPHPSSQMIVSRETYFVR</sequence>
<dbReference type="SUPFAM" id="SSF52540">
    <property type="entry name" value="P-loop containing nucleoside triphosphate hydrolases"/>
    <property type="match status" value="1"/>
</dbReference>
<dbReference type="EMBL" id="KN822004">
    <property type="protein sequence ID" value="KIM70490.1"/>
    <property type="molecule type" value="Genomic_DNA"/>
</dbReference>
<gene>
    <name evidence="4" type="ORF">SCLCIDRAFT_1206632</name>
</gene>
<feature type="region of interest" description="Disordered" evidence="2">
    <location>
        <begin position="166"/>
        <end position="236"/>
    </location>
</feature>
<dbReference type="PANTHER" id="PTHR10039">
    <property type="entry name" value="AMELOGENIN"/>
    <property type="match status" value="1"/>
</dbReference>
<feature type="region of interest" description="Disordered" evidence="2">
    <location>
        <begin position="715"/>
        <end position="739"/>
    </location>
</feature>
<dbReference type="OrthoDB" id="3248304at2759"/>
<accession>A0A0C3ECP6</accession>
<dbReference type="AlphaFoldDB" id="A0A0C3ECP6"/>
<dbReference type="Proteomes" id="UP000053989">
    <property type="component" value="Unassembled WGS sequence"/>
</dbReference>
<dbReference type="InterPro" id="IPR027417">
    <property type="entry name" value="P-loop_NTPase"/>
</dbReference>
<dbReference type="Gene3D" id="3.40.50.300">
    <property type="entry name" value="P-loop containing nucleotide triphosphate hydrolases"/>
    <property type="match status" value="1"/>
</dbReference>
<evidence type="ECO:0000256" key="1">
    <source>
        <dbReference type="ARBA" id="ARBA00022737"/>
    </source>
</evidence>
<dbReference type="Pfam" id="PF24883">
    <property type="entry name" value="NPHP3_N"/>
    <property type="match status" value="1"/>
</dbReference>